<organism evidence="3 4">
    <name type="scientific">Stylosanthes scabra</name>
    <dbReference type="NCBI Taxonomy" id="79078"/>
    <lineage>
        <taxon>Eukaryota</taxon>
        <taxon>Viridiplantae</taxon>
        <taxon>Streptophyta</taxon>
        <taxon>Embryophyta</taxon>
        <taxon>Tracheophyta</taxon>
        <taxon>Spermatophyta</taxon>
        <taxon>Magnoliopsida</taxon>
        <taxon>eudicotyledons</taxon>
        <taxon>Gunneridae</taxon>
        <taxon>Pentapetalae</taxon>
        <taxon>rosids</taxon>
        <taxon>fabids</taxon>
        <taxon>Fabales</taxon>
        <taxon>Fabaceae</taxon>
        <taxon>Papilionoideae</taxon>
        <taxon>50 kb inversion clade</taxon>
        <taxon>dalbergioids sensu lato</taxon>
        <taxon>Dalbergieae</taxon>
        <taxon>Pterocarpus clade</taxon>
        <taxon>Stylosanthes</taxon>
    </lineage>
</organism>
<dbReference type="Pfam" id="PF13302">
    <property type="entry name" value="Acetyltransf_3"/>
    <property type="match status" value="1"/>
</dbReference>
<reference evidence="3 4" key="1">
    <citation type="journal article" date="2023" name="Plants (Basel)">
        <title>Bridging the Gap: Combining Genomics and Transcriptomics Approaches to Understand Stylosanthes scabra, an Orphan Legume from the Brazilian Caatinga.</title>
        <authorList>
            <person name="Ferreira-Neto J.R.C."/>
            <person name="da Silva M.D."/>
            <person name="Binneck E."/>
            <person name="de Melo N.F."/>
            <person name="da Silva R.H."/>
            <person name="de Melo A.L.T.M."/>
            <person name="Pandolfi V."/>
            <person name="Bustamante F.O."/>
            <person name="Brasileiro-Vidal A.C."/>
            <person name="Benko-Iseppon A.M."/>
        </authorList>
    </citation>
    <scope>NUCLEOTIDE SEQUENCE [LARGE SCALE GENOMIC DNA]</scope>
    <source>
        <tissue evidence="3">Leaves</tissue>
    </source>
</reference>
<dbReference type="PROSITE" id="PS51186">
    <property type="entry name" value="GNAT"/>
    <property type="match status" value="1"/>
</dbReference>
<accession>A0ABU6XB10</accession>
<evidence type="ECO:0000313" key="3">
    <source>
        <dbReference type="EMBL" id="MED6193848.1"/>
    </source>
</evidence>
<feature type="domain" description="N-acetyltransferase" evidence="2">
    <location>
        <begin position="12"/>
        <end position="170"/>
    </location>
</feature>
<evidence type="ECO:0000259" key="2">
    <source>
        <dbReference type="PROSITE" id="PS51186"/>
    </source>
</evidence>
<comment type="caution">
    <text evidence="3">The sequence shown here is derived from an EMBL/GenBank/DDBJ whole genome shotgun (WGS) entry which is preliminary data.</text>
</comment>
<dbReference type="InterPro" id="IPR012876">
    <property type="entry name" value="DUF1677_pln"/>
</dbReference>
<dbReference type="Pfam" id="PF07911">
    <property type="entry name" value="DUF1677"/>
    <property type="match status" value="1"/>
</dbReference>
<keyword evidence="4" id="KW-1185">Reference proteome</keyword>
<dbReference type="PANTHER" id="PTHR46067:SF18">
    <property type="entry name" value="ACYL-COA N-ACYLTRANSFERASES (NAT) SUPERFAMILY PROTEIN"/>
    <property type="match status" value="1"/>
</dbReference>
<dbReference type="PANTHER" id="PTHR46067">
    <property type="entry name" value="ACYL-COA N-ACYLTRANSFERASES (NAT) SUPERFAMILY PROTEIN"/>
    <property type="match status" value="1"/>
</dbReference>
<feature type="compositionally biased region" description="Low complexity" evidence="1">
    <location>
        <begin position="234"/>
        <end position="249"/>
    </location>
</feature>
<dbReference type="InterPro" id="IPR016181">
    <property type="entry name" value="Acyl_CoA_acyltransferase"/>
</dbReference>
<evidence type="ECO:0000313" key="4">
    <source>
        <dbReference type="Proteomes" id="UP001341840"/>
    </source>
</evidence>
<sequence>MENYNNNNSAAICVRPFKVSDADDLLSWGSDDRVTRFLRWNSITSKQEAINYINNVAMTHPWRRSICLHDRSIGYVSVRPESGDYRCKAHVSYAVAAQHWGKGIATAALRMAIPEALKEFPEVVRVEALVEVDNEASQRVLHKLGFHKEEDCTQYYINQVKAKFDGKWLCGLCSEAVRDEVNRGKKLSPSGMEEAVKAHMSFCGKIKSNPAVRVADGMRQMLRRRSIDLPGARSSSTSQVAGSSGLPLH</sequence>
<dbReference type="Proteomes" id="UP001341840">
    <property type="component" value="Unassembled WGS sequence"/>
</dbReference>
<dbReference type="InterPro" id="IPR000182">
    <property type="entry name" value="GNAT_dom"/>
</dbReference>
<proteinExistence type="predicted"/>
<dbReference type="CDD" id="cd04301">
    <property type="entry name" value="NAT_SF"/>
    <property type="match status" value="1"/>
</dbReference>
<gene>
    <name evidence="3" type="ORF">PIB30_023075</name>
</gene>
<dbReference type="Gene3D" id="3.40.630.30">
    <property type="match status" value="1"/>
</dbReference>
<feature type="region of interest" description="Disordered" evidence="1">
    <location>
        <begin position="226"/>
        <end position="249"/>
    </location>
</feature>
<protein>
    <recommendedName>
        <fullName evidence="2">N-acetyltransferase domain-containing protein</fullName>
    </recommendedName>
</protein>
<evidence type="ECO:0000256" key="1">
    <source>
        <dbReference type="SAM" id="MobiDB-lite"/>
    </source>
</evidence>
<dbReference type="EMBL" id="JASCZI010211528">
    <property type="protein sequence ID" value="MED6193848.1"/>
    <property type="molecule type" value="Genomic_DNA"/>
</dbReference>
<name>A0ABU6XB10_9FABA</name>
<dbReference type="SUPFAM" id="SSF55729">
    <property type="entry name" value="Acyl-CoA N-acyltransferases (Nat)"/>
    <property type="match status" value="1"/>
</dbReference>